<proteinExistence type="predicted"/>
<dbReference type="AlphaFoldDB" id="A0A255GT71"/>
<dbReference type="PANTHER" id="PTHR30290:SF38">
    <property type="entry name" value="D,D-DIPEPTIDE-BINDING PERIPLASMIC PROTEIN DDPA-RELATED"/>
    <property type="match status" value="1"/>
</dbReference>
<gene>
    <name evidence="3" type="ORF">CGZ94_01890</name>
</gene>
<dbReference type="Gene3D" id="3.90.76.10">
    <property type="entry name" value="Dipeptide-binding Protein, Domain 1"/>
    <property type="match status" value="1"/>
</dbReference>
<protein>
    <submittedName>
        <fullName evidence="3">ABC transporter substrate-binding protein</fullName>
    </submittedName>
</protein>
<dbReference type="GO" id="GO:0043190">
    <property type="term" value="C:ATP-binding cassette (ABC) transporter complex"/>
    <property type="evidence" value="ECO:0007669"/>
    <property type="project" value="InterPro"/>
</dbReference>
<dbReference type="OrthoDB" id="9796817at2"/>
<sequence>MGVHRHDRSSAARPRQRPRLVLPALLGLLGLLLAGCAPLGPTGAKLEGDRLTDLRPVRPGGTLQIALASDPDRLDPTRSSTLVARQVFASMCEKLYDLDQNLQIVPQLAAAPATISADQKTVTIPIRQGLKFADGTVMDAAAVKTSLDRHLTLKTSGRRSELANVASINAPDPGTVVLKLKQPDASLLSVLADRAGMVMSPKALTELGDEFSQRPVCIGAFRFSERIPGDRIVLDKDPNYYAADQVGLQQVVYRIITDGSVRLSNLRSRDVQVGDQMDPVSVGSMAGDNALQLFSSGSLGYQGIYFNLNNANGIGNPPGPVNSAMAGDKRLRQAFSLAIDRNLLNTIVFQGLYQPACTPIAPGTEYADPAQSACAPRDLQRARQLIAETGVPTPIPLELTIPNTPESSRIGQVIQAMTAEAGFEVKLRPMEFASSLSTSQDGQFQALAAGWSGRIDPDGNITRFVKTGAANNYSGYGNPQVDDLIKKGVATNDTAARRDIYKQLIDVVADDAPLIYLYRQSNLVVATQQISGIRVYRDGIIRITEAGYTS</sequence>
<reference evidence="3 4" key="1">
    <citation type="submission" date="2017-07" db="EMBL/GenBank/DDBJ databases">
        <title>Draft whole genome sequences of clinical Proprionibacteriaceae strains.</title>
        <authorList>
            <person name="Bernier A.-M."/>
            <person name="Bernard K."/>
            <person name="Domingo M.-C."/>
        </authorList>
    </citation>
    <scope>NUCLEOTIDE SEQUENCE [LARGE SCALE GENOMIC DNA]</scope>
    <source>
        <strain evidence="3 4">NML 030167</strain>
    </source>
</reference>
<evidence type="ECO:0000256" key="1">
    <source>
        <dbReference type="ARBA" id="ARBA00022729"/>
    </source>
</evidence>
<evidence type="ECO:0000313" key="3">
    <source>
        <dbReference type="EMBL" id="OYO17663.1"/>
    </source>
</evidence>
<comment type="caution">
    <text evidence="3">The sequence shown here is derived from an EMBL/GenBank/DDBJ whole genome shotgun (WGS) entry which is preliminary data.</text>
</comment>
<dbReference type="GO" id="GO:0042597">
    <property type="term" value="C:periplasmic space"/>
    <property type="evidence" value="ECO:0007669"/>
    <property type="project" value="UniProtKB-ARBA"/>
</dbReference>
<organism evidence="3 4">
    <name type="scientific">Enemella evansiae</name>
    <dbReference type="NCBI Taxonomy" id="2016499"/>
    <lineage>
        <taxon>Bacteria</taxon>
        <taxon>Bacillati</taxon>
        <taxon>Actinomycetota</taxon>
        <taxon>Actinomycetes</taxon>
        <taxon>Propionibacteriales</taxon>
        <taxon>Propionibacteriaceae</taxon>
        <taxon>Enemella</taxon>
    </lineage>
</organism>
<dbReference type="Gene3D" id="3.10.105.10">
    <property type="entry name" value="Dipeptide-binding Protein, Domain 3"/>
    <property type="match status" value="1"/>
</dbReference>
<dbReference type="InterPro" id="IPR000914">
    <property type="entry name" value="SBP_5_dom"/>
</dbReference>
<name>A0A255GT71_9ACTN</name>
<dbReference type="Proteomes" id="UP000215896">
    <property type="component" value="Unassembled WGS sequence"/>
</dbReference>
<dbReference type="PANTHER" id="PTHR30290">
    <property type="entry name" value="PERIPLASMIC BINDING COMPONENT OF ABC TRANSPORTER"/>
    <property type="match status" value="1"/>
</dbReference>
<keyword evidence="1" id="KW-0732">Signal</keyword>
<dbReference type="InterPro" id="IPR030678">
    <property type="entry name" value="Peptide/Ni-bd"/>
</dbReference>
<accession>A0A255GT71</accession>
<dbReference type="GO" id="GO:1904680">
    <property type="term" value="F:peptide transmembrane transporter activity"/>
    <property type="evidence" value="ECO:0007669"/>
    <property type="project" value="TreeGrafter"/>
</dbReference>
<dbReference type="Gene3D" id="3.40.190.10">
    <property type="entry name" value="Periplasmic binding protein-like II"/>
    <property type="match status" value="1"/>
</dbReference>
<dbReference type="PIRSF" id="PIRSF002741">
    <property type="entry name" value="MppA"/>
    <property type="match status" value="1"/>
</dbReference>
<dbReference type="GO" id="GO:0015833">
    <property type="term" value="P:peptide transport"/>
    <property type="evidence" value="ECO:0007669"/>
    <property type="project" value="TreeGrafter"/>
</dbReference>
<dbReference type="EMBL" id="NMVO01000001">
    <property type="protein sequence ID" value="OYO17663.1"/>
    <property type="molecule type" value="Genomic_DNA"/>
</dbReference>
<feature type="domain" description="Solute-binding protein family 5" evidence="2">
    <location>
        <begin position="103"/>
        <end position="470"/>
    </location>
</feature>
<evidence type="ECO:0000313" key="4">
    <source>
        <dbReference type="Proteomes" id="UP000215896"/>
    </source>
</evidence>
<dbReference type="RefSeq" id="WP_094356663.1">
    <property type="nucleotide sequence ID" value="NZ_NMVK01000009.1"/>
</dbReference>
<dbReference type="Pfam" id="PF00496">
    <property type="entry name" value="SBP_bac_5"/>
    <property type="match status" value="1"/>
</dbReference>
<keyword evidence="4" id="KW-1185">Reference proteome</keyword>
<dbReference type="InterPro" id="IPR039424">
    <property type="entry name" value="SBP_5"/>
</dbReference>
<evidence type="ECO:0000259" key="2">
    <source>
        <dbReference type="Pfam" id="PF00496"/>
    </source>
</evidence>
<dbReference type="SUPFAM" id="SSF53850">
    <property type="entry name" value="Periplasmic binding protein-like II"/>
    <property type="match status" value="1"/>
</dbReference>